<dbReference type="EMBL" id="JAAALK010000342">
    <property type="protein sequence ID" value="KAG8044799.1"/>
    <property type="molecule type" value="Genomic_DNA"/>
</dbReference>
<accession>A0A8J5RTM9</accession>
<name>A0A8J5RTM9_ZIZPA</name>
<evidence type="ECO:0000256" key="2">
    <source>
        <dbReference type="ARBA" id="ARBA00023015"/>
    </source>
</evidence>
<evidence type="ECO:0000256" key="5">
    <source>
        <dbReference type="ARBA" id="ARBA00023242"/>
    </source>
</evidence>
<keyword evidence="2" id="KW-0805">Transcription regulation</keyword>
<evidence type="ECO:0000256" key="6">
    <source>
        <dbReference type="SAM" id="MobiDB-lite"/>
    </source>
</evidence>
<feature type="compositionally biased region" description="Low complexity" evidence="6">
    <location>
        <begin position="415"/>
        <end position="426"/>
    </location>
</feature>
<dbReference type="GO" id="GO:0005634">
    <property type="term" value="C:nucleus"/>
    <property type="evidence" value="ECO:0007669"/>
    <property type="project" value="UniProtKB-SubCell"/>
</dbReference>
<dbReference type="PROSITE" id="PS51005">
    <property type="entry name" value="NAC"/>
    <property type="match status" value="1"/>
</dbReference>
<keyword evidence="7" id="KW-0812">Transmembrane</keyword>
<dbReference type="InterPro" id="IPR003441">
    <property type="entry name" value="NAC-dom"/>
</dbReference>
<feature type="region of interest" description="Disordered" evidence="6">
    <location>
        <begin position="851"/>
        <end position="871"/>
    </location>
</feature>
<dbReference type="PANTHER" id="PTHR31744">
    <property type="entry name" value="PROTEIN CUP-SHAPED COTYLEDON 2-RELATED"/>
    <property type="match status" value="1"/>
</dbReference>
<feature type="compositionally biased region" description="Basic and acidic residues" evidence="6">
    <location>
        <begin position="851"/>
        <end position="870"/>
    </location>
</feature>
<reference evidence="9" key="2">
    <citation type="submission" date="2021-02" db="EMBL/GenBank/DDBJ databases">
        <authorList>
            <person name="Kimball J.A."/>
            <person name="Haas M.W."/>
            <person name="Macchietto M."/>
            <person name="Kono T."/>
            <person name="Duquette J."/>
            <person name="Shao M."/>
        </authorList>
    </citation>
    <scope>NUCLEOTIDE SEQUENCE</scope>
    <source>
        <tissue evidence="9">Fresh leaf tissue</tissue>
    </source>
</reference>
<evidence type="ECO:0000256" key="4">
    <source>
        <dbReference type="ARBA" id="ARBA00023163"/>
    </source>
</evidence>
<keyword evidence="5" id="KW-0539">Nucleus</keyword>
<keyword evidence="7" id="KW-1133">Transmembrane helix</keyword>
<feature type="compositionally biased region" description="Low complexity" evidence="6">
    <location>
        <begin position="499"/>
        <end position="530"/>
    </location>
</feature>
<feature type="domain" description="NAC" evidence="8">
    <location>
        <begin position="9"/>
        <end position="163"/>
    </location>
</feature>
<reference evidence="9" key="1">
    <citation type="journal article" date="2021" name="bioRxiv">
        <title>Whole Genome Assembly and Annotation of Northern Wild Rice, Zizania palustris L., Supports a Whole Genome Duplication in the Zizania Genus.</title>
        <authorList>
            <person name="Haas M."/>
            <person name="Kono T."/>
            <person name="Macchietto M."/>
            <person name="Millas R."/>
            <person name="McGilp L."/>
            <person name="Shao M."/>
            <person name="Duquette J."/>
            <person name="Hirsch C.N."/>
            <person name="Kimball J."/>
        </authorList>
    </citation>
    <scope>NUCLEOTIDE SEQUENCE</scope>
    <source>
        <tissue evidence="9">Fresh leaf tissue</tissue>
    </source>
</reference>
<dbReference type="FunFam" id="2.170.150.80:FF:000002">
    <property type="entry name" value="Nac domain-containing protein 86"/>
    <property type="match status" value="1"/>
</dbReference>
<keyword evidence="7" id="KW-0472">Membrane</keyword>
<evidence type="ECO:0000313" key="10">
    <source>
        <dbReference type="Proteomes" id="UP000729402"/>
    </source>
</evidence>
<feature type="region of interest" description="Disordered" evidence="6">
    <location>
        <begin position="166"/>
        <end position="200"/>
    </location>
</feature>
<proteinExistence type="predicted"/>
<dbReference type="GO" id="GO:0006355">
    <property type="term" value="P:regulation of DNA-templated transcription"/>
    <property type="evidence" value="ECO:0007669"/>
    <property type="project" value="InterPro"/>
</dbReference>
<protein>
    <recommendedName>
        <fullName evidence="8">NAC domain-containing protein</fullName>
    </recommendedName>
</protein>
<evidence type="ECO:0000256" key="7">
    <source>
        <dbReference type="SAM" id="Phobius"/>
    </source>
</evidence>
<feature type="compositionally biased region" description="Acidic residues" evidence="6">
    <location>
        <begin position="676"/>
        <end position="685"/>
    </location>
</feature>
<dbReference type="OrthoDB" id="737278at2759"/>
<dbReference type="Pfam" id="PF02365">
    <property type="entry name" value="NAM"/>
    <property type="match status" value="1"/>
</dbReference>
<evidence type="ECO:0000256" key="3">
    <source>
        <dbReference type="ARBA" id="ARBA00023125"/>
    </source>
</evidence>
<evidence type="ECO:0000313" key="9">
    <source>
        <dbReference type="EMBL" id="KAG8044799.1"/>
    </source>
</evidence>
<evidence type="ECO:0000256" key="1">
    <source>
        <dbReference type="ARBA" id="ARBA00004123"/>
    </source>
</evidence>
<dbReference type="Proteomes" id="UP000729402">
    <property type="component" value="Unassembled WGS sequence"/>
</dbReference>
<dbReference type="AlphaFoldDB" id="A0A8J5RTM9"/>
<organism evidence="9 10">
    <name type="scientific">Zizania palustris</name>
    <name type="common">Northern wild rice</name>
    <dbReference type="NCBI Taxonomy" id="103762"/>
    <lineage>
        <taxon>Eukaryota</taxon>
        <taxon>Viridiplantae</taxon>
        <taxon>Streptophyta</taxon>
        <taxon>Embryophyta</taxon>
        <taxon>Tracheophyta</taxon>
        <taxon>Spermatophyta</taxon>
        <taxon>Magnoliopsida</taxon>
        <taxon>Liliopsida</taxon>
        <taxon>Poales</taxon>
        <taxon>Poaceae</taxon>
        <taxon>BOP clade</taxon>
        <taxon>Oryzoideae</taxon>
        <taxon>Oryzeae</taxon>
        <taxon>Zizaniinae</taxon>
        <taxon>Zizania</taxon>
    </lineage>
</organism>
<keyword evidence="3" id="KW-0238">DNA-binding</keyword>
<feature type="region of interest" description="Disordered" evidence="6">
    <location>
        <begin position="499"/>
        <end position="538"/>
    </location>
</feature>
<evidence type="ECO:0000259" key="8">
    <source>
        <dbReference type="PROSITE" id="PS51005"/>
    </source>
</evidence>
<comment type="subcellular location">
    <subcellularLocation>
        <location evidence="1">Nucleus</location>
    </subcellularLocation>
</comment>
<sequence>MAVMEIQALPLGFRFHPTDEELIRHYLKGKITGTIRAEAEVIPEIDVCKCEPWDLPDKSLIRSDDPEWFFFAPKDRKYPNGSRSNRATEAGYWKATGKDRVIKSKGDKKKQHMIGMKKTLVFHRGRAPKGERTGWIMHEYRTTEPDFESGEQGGYVLYRLFRKQEEKSERPSLDEMDRSGNSPSPSHSIPDNMEPKEEANTPLNKEFQEPALHESPIDLPGSTIESQVAPITRWLADRTDDMATNEANISHMTLHGLVDGGARVSEVKLFASPSVGALAQLIDSQKNIHDIDELAPFPSTELSLEDFFFGDFEAFGNFDGNTNPPDPLEEFLNQTLADPDDHSSATSKVQYDSDTEILPTEFENNMMMQGENGDQATSLGAVLCAAAWVLGAVLFCAPPPTPPEASQRRPRRAHASSGPANAGASPTRTPPPANADSDAETRTPPASSHAARPACSSQRRHRRARHQPRRRRRARGTPPANAAPTPTLRARLQLSLVQPPAASHAARTPAPATACARPAPGTPRARPAPAVKTQDLPPKGEFIDDQNMLENINFLPDETNPQLSALYENAPLLPYDSTDQDVLSMDSGAESLQELFNSMDDLNGKKDGWNNEPVLPGIGFSAIPWQSQSNVHPNCLFSHQGNAPRRLRLQESLFANVERGDECEDEESGIVTSNYADEDAEESAEEKDIPSVGDEAESTGITIQRRRHAPTASYGDDAECTGIIIQRRRDAPTASYEDDAESTGTTIQGWRHASTASSNSLFTQQGAAVRRLLLQVDINAEPCSSIDSSSSCIIHKIESESECNIEKAEKAEIEEHAGTNLAEGVDLSGICHDCAQKDIPEHDAKSVVRLRKTAEGSGKEKQEGGLDPHLTRRAPGKKGSFPVYFIWLVLLVALLLLISLGIYGWI</sequence>
<feature type="region of interest" description="Disordered" evidence="6">
    <location>
        <begin position="658"/>
        <end position="696"/>
    </location>
</feature>
<keyword evidence="4" id="KW-0804">Transcription</keyword>
<feature type="compositionally biased region" description="Low complexity" evidence="6">
    <location>
        <begin position="476"/>
        <end position="487"/>
    </location>
</feature>
<feature type="compositionally biased region" description="Basic residues" evidence="6">
    <location>
        <begin position="458"/>
        <end position="475"/>
    </location>
</feature>
<dbReference type="GO" id="GO:0003677">
    <property type="term" value="F:DNA binding"/>
    <property type="evidence" value="ECO:0007669"/>
    <property type="project" value="UniProtKB-KW"/>
</dbReference>
<feature type="compositionally biased region" description="Polar residues" evidence="6">
    <location>
        <begin position="179"/>
        <end position="189"/>
    </location>
</feature>
<gene>
    <name evidence="9" type="ORF">GUJ93_ZPchr0147g2921</name>
</gene>
<dbReference type="PANTHER" id="PTHR31744:SF216">
    <property type="entry name" value="NAC TRANSCRIPTION FACTOR"/>
    <property type="match status" value="1"/>
</dbReference>
<feature type="transmembrane region" description="Helical" evidence="7">
    <location>
        <begin position="881"/>
        <end position="905"/>
    </location>
</feature>
<keyword evidence="10" id="KW-1185">Reference proteome</keyword>
<feature type="region of interest" description="Disordered" evidence="6">
    <location>
        <begin position="401"/>
        <end position="487"/>
    </location>
</feature>
<feature type="compositionally biased region" description="Basic and acidic residues" evidence="6">
    <location>
        <begin position="166"/>
        <end position="178"/>
    </location>
</feature>
<comment type="caution">
    <text evidence="9">The sequence shown here is derived from an EMBL/GenBank/DDBJ whole genome shotgun (WGS) entry which is preliminary data.</text>
</comment>